<dbReference type="RefSeq" id="WP_249298241.1">
    <property type="nucleotide sequence ID" value="NZ_JACRSX010000015.1"/>
</dbReference>
<feature type="compositionally biased region" description="Basic and acidic residues" evidence="1">
    <location>
        <begin position="188"/>
        <end position="211"/>
    </location>
</feature>
<dbReference type="InterPro" id="IPR046118">
    <property type="entry name" value="DUF6115"/>
</dbReference>
<feature type="region of interest" description="Disordered" evidence="1">
    <location>
        <begin position="181"/>
        <end position="211"/>
    </location>
</feature>
<reference evidence="2 3" key="1">
    <citation type="submission" date="2020-08" db="EMBL/GenBank/DDBJ databases">
        <title>Genome public.</title>
        <authorList>
            <person name="Liu C."/>
            <person name="Sun Q."/>
        </authorList>
    </citation>
    <scope>NUCLEOTIDE SEQUENCE [LARGE SCALE GENOMIC DNA]</scope>
    <source>
        <strain evidence="2 3">NSJ-37</strain>
    </source>
</reference>
<evidence type="ECO:0000313" key="3">
    <source>
        <dbReference type="Proteomes" id="UP000606193"/>
    </source>
</evidence>
<proteinExistence type="predicted"/>
<comment type="caution">
    <text evidence="2">The sequence shown here is derived from an EMBL/GenBank/DDBJ whole genome shotgun (WGS) entry which is preliminary data.</text>
</comment>
<evidence type="ECO:0000256" key="1">
    <source>
        <dbReference type="SAM" id="MobiDB-lite"/>
    </source>
</evidence>
<sequence length="253" mass="29151">MVILEIIMIVIGLGAVVMSYRITDQKKDNIQNIPKEEKILQDSPVEIEQAREEMEHYKEDVITSAEEELSRLSNDKLMGMNEYSEEVLNRMAKNHEEVVFLYDMLKEKEEDIKDLVHHVDSVKAMIHDETAKEYQKMMDALKLLQESRIAIENGAGEKDGHMQKGSVVEEGYLKSTQAEKLASNMEQQEQHKKPAAEEKESFSVETSLKEDSDNHNTEIIHLYKKGYSVLEISKMLSLGQGEVKFVIDLYENR</sequence>
<keyword evidence="3" id="KW-1185">Reference proteome</keyword>
<name>A0ABR7N347_9FIRM</name>
<protein>
    <recommendedName>
        <fullName evidence="4">Helix-turn-helix domain-containing protein</fullName>
    </recommendedName>
</protein>
<organism evidence="2 3">
    <name type="scientific">Jutongia huaianensis</name>
    <dbReference type="NCBI Taxonomy" id="2763668"/>
    <lineage>
        <taxon>Bacteria</taxon>
        <taxon>Bacillati</taxon>
        <taxon>Bacillota</taxon>
        <taxon>Clostridia</taxon>
        <taxon>Lachnospirales</taxon>
        <taxon>Lachnospiraceae</taxon>
        <taxon>Jutongia</taxon>
    </lineage>
</organism>
<gene>
    <name evidence="2" type="ORF">H8704_10470</name>
</gene>
<evidence type="ECO:0008006" key="4">
    <source>
        <dbReference type="Google" id="ProtNLM"/>
    </source>
</evidence>
<dbReference type="Pfam" id="PF19610">
    <property type="entry name" value="DUF6115"/>
    <property type="match status" value="1"/>
</dbReference>
<dbReference type="EMBL" id="JACRSX010000015">
    <property type="protein sequence ID" value="MBC8563044.1"/>
    <property type="molecule type" value="Genomic_DNA"/>
</dbReference>
<evidence type="ECO:0000313" key="2">
    <source>
        <dbReference type="EMBL" id="MBC8563044.1"/>
    </source>
</evidence>
<accession>A0ABR7N347</accession>
<dbReference type="Proteomes" id="UP000606193">
    <property type="component" value="Unassembled WGS sequence"/>
</dbReference>